<evidence type="ECO:0000259" key="3">
    <source>
        <dbReference type="PROSITE" id="PS01031"/>
    </source>
</evidence>
<dbReference type="Gene3D" id="2.60.40.790">
    <property type="match status" value="1"/>
</dbReference>
<feature type="domain" description="SHSP" evidence="3">
    <location>
        <begin position="29"/>
        <end position="144"/>
    </location>
</feature>
<evidence type="ECO:0000313" key="5">
    <source>
        <dbReference type="Proteomes" id="UP001296993"/>
    </source>
</evidence>
<comment type="similarity">
    <text evidence="1 2">Belongs to the small heat shock protein (HSP20) family.</text>
</comment>
<dbReference type="Proteomes" id="UP001296993">
    <property type="component" value="Unassembled WGS sequence"/>
</dbReference>
<comment type="caution">
    <text evidence="4">The sequence shown here is derived from an EMBL/GenBank/DDBJ whole genome shotgun (WGS) entry which is preliminary data.</text>
</comment>
<dbReference type="InterPro" id="IPR031107">
    <property type="entry name" value="Small_HSP"/>
</dbReference>
<dbReference type="PROSITE" id="PS01031">
    <property type="entry name" value="SHSP"/>
    <property type="match status" value="1"/>
</dbReference>
<reference evidence="4 5" key="1">
    <citation type="submission" date="2021-03" db="EMBL/GenBank/DDBJ databases">
        <title>Sequencing the genomes of 1000 actinobacteria strains.</title>
        <authorList>
            <person name="Klenk H.-P."/>
        </authorList>
    </citation>
    <scope>NUCLEOTIDE SEQUENCE [LARGE SCALE GENOMIC DNA]</scope>
    <source>
        <strain evidence="4 5">DSM 15797</strain>
    </source>
</reference>
<evidence type="ECO:0000313" key="4">
    <source>
        <dbReference type="EMBL" id="MBP2385836.1"/>
    </source>
</evidence>
<evidence type="ECO:0000256" key="1">
    <source>
        <dbReference type="PROSITE-ProRule" id="PRU00285"/>
    </source>
</evidence>
<accession>A0ABS4XBJ6</accession>
<dbReference type="Pfam" id="PF00011">
    <property type="entry name" value="HSP20"/>
    <property type="match status" value="1"/>
</dbReference>
<protein>
    <submittedName>
        <fullName evidence="4">HSP20 family protein</fullName>
    </submittedName>
</protein>
<organism evidence="4 5">
    <name type="scientific">Paeniglutamicibacter kerguelensis</name>
    <dbReference type="NCBI Taxonomy" id="254788"/>
    <lineage>
        <taxon>Bacteria</taxon>
        <taxon>Bacillati</taxon>
        <taxon>Actinomycetota</taxon>
        <taxon>Actinomycetes</taxon>
        <taxon>Micrococcales</taxon>
        <taxon>Micrococcaceae</taxon>
        <taxon>Paeniglutamicibacter</taxon>
    </lineage>
</organism>
<dbReference type="PANTHER" id="PTHR11527">
    <property type="entry name" value="HEAT-SHOCK PROTEIN 20 FAMILY MEMBER"/>
    <property type="match status" value="1"/>
</dbReference>
<dbReference type="CDD" id="cd06464">
    <property type="entry name" value="ACD_sHsps-like"/>
    <property type="match status" value="1"/>
</dbReference>
<keyword evidence="5" id="KW-1185">Reference proteome</keyword>
<proteinExistence type="inferred from homology"/>
<dbReference type="InterPro" id="IPR002068">
    <property type="entry name" value="A-crystallin/Hsp20_dom"/>
</dbReference>
<dbReference type="SUPFAM" id="SSF49764">
    <property type="entry name" value="HSP20-like chaperones"/>
    <property type="match status" value="1"/>
</dbReference>
<evidence type="ECO:0000256" key="2">
    <source>
        <dbReference type="RuleBase" id="RU003616"/>
    </source>
</evidence>
<dbReference type="InterPro" id="IPR008978">
    <property type="entry name" value="HSP20-like_chaperone"/>
</dbReference>
<name>A0ABS4XBJ6_9MICC</name>
<gene>
    <name evidence="4" type="ORF">JOF47_001347</name>
</gene>
<dbReference type="EMBL" id="JAGIOF010000001">
    <property type="protein sequence ID" value="MBP2385836.1"/>
    <property type="molecule type" value="Genomic_DNA"/>
</dbReference>
<dbReference type="RefSeq" id="WP_245356286.1">
    <property type="nucleotide sequence ID" value="NZ_BAAAJY010000003.1"/>
</dbReference>
<sequence length="144" mass="16284">MRSGGVVMAGFGKTGRFELPDPVRRLFEGDWDSPWPRVEEYRDGEAMVVRAELPGIDPDQDADVSISNGVLTIKVERREELEHKEKSGYRSEFRYGSFSRSIPLPAGCHEDEVRASYRDGVLQIRVPCPEEGQTASSKVRIDRE</sequence>